<evidence type="ECO:0000313" key="2">
    <source>
        <dbReference type="EMBL" id="CAB4920171.1"/>
    </source>
</evidence>
<dbReference type="SMART" id="SM00909">
    <property type="entry name" value="Germane"/>
    <property type="match status" value="1"/>
</dbReference>
<dbReference type="Pfam" id="PF10646">
    <property type="entry name" value="Germane"/>
    <property type="match status" value="1"/>
</dbReference>
<dbReference type="EMBL" id="CAFBMR010000061">
    <property type="protein sequence ID" value="CAB4920171.1"/>
    <property type="molecule type" value="Genomic_DNA"/>
</dbReference>
<name>A0A6J7HGQ9_9ZZZZ</name>
<dbReference type="SUPFAM" id="SSF82171">
    <property type="entry name" value="DPP6 N-terminal domain-like"/>
    <property type="match status" value="1"/>
</dbReference>
<dbReference type="PROSITE" id="PS51257">
    <property type="entry name" value="PROKAR_LIPOPROTEIN"/>
    <property type="match status" value="1"/>
</dbReference>
<organism evidence="2">
    <name type="scientific">freshwater metagenome</name>
    <dbReference type="NCBI Taxonomy" id="449393"/>
    <lineage>
        <taxon>unclassified sequences</taxon>
        <taxon>metagenomes</taxon>
        <taxon>ecological metagenomes</taxon>
    </lineage>
</organism>
<dbReference type="Pfam" id="PF25976">
    <property type="entry name" value="LpqB_N"/>
    <property type="match status" value="1"/>
</dbReference>
<gene>
    <name evidence="2" type="ORF">UFOPK3610_01364</name>
</gene>
<proteinExistence type="predicted"/>
<accession>A0A6J7HGQ9</accession>
<evidence type="ECO:0000259" key="1">
    <source>
        <dbReference type="SMART" id="SM00909"/>
    </source>
</evidence>
<reference evidence="2" key="1">
    <citation type="submission" date="2020-05" db="EMBL/GenBank/DDBJ databases">
        <authorList>
            <person name="Chiriac C."/>
            <person name="Salcher M."/>
            <person name="Ghai R."/>
            <person name="Kavagutti S V."/>
        </authorList>
    </citation>
    <scope>NUCLEOTIDE SEQUENCE</scope>
</reference>
<dbReference type="InterPro" id="IPR059026">
    <property type="entry name" value="LpqB_N"/>
</dbReference>
<dbReference type="InterPro" id="IPR019606">
    <property type="entry name" value="GerMN"/>
</dbReference>
<dbReference type="AlphaFoldDB" id="A0A6J7HGQ9"/>
<feature type="domain" description="GerMN" evidence="1">
    <location>
        <begin position="199"/>
        <end position="289"/>
    </location>
</feature>
<protein>
    <submittedName>
        <fullName evidence="2">Unannotated protein</fullName>
    </submittedName>
</protein>
<sequence>MKARCLMILALPVFLASCAVIPNSGSIERGTPVGADPNNQVIRVIARPPQPGMSPQEVVQGFLDASASFEGDHAVARQYLTDAQSALWKPSEKVTVYDGLFTIAAGSTTSLKVTSGLYAVIANDGSMRVATPARAVGFDFRVERVGADWRIADAPIGLLLSRADVARSFRSFNLYFFNANFDQLVPDPRMIPVQETGLATTLIRELVAGPSDWLAPAVRTAIPDGTTLAIDAVPVDAGTARVDLDQRVVLTNDETRRALSAQIVWTLRQLATVSAVDIRSSGQPLSVTGVANPQPSDAWISYNPDAAPYPATPFAVSGGRAIKISDVSTELVSGGAGFGNPPLSAIAVSAGGSRIAGVDEVGNLWSGAIAVDSPIVQMTDAPGMTHPQFDSAGNIWVLGADGVVSVVSPLGVSGTVTIENFPAKAAVLGMSLSPDDARMSLVLQRGPRRLLVLARVVTQGGVFSLAGLRRVETVLTDVLDLAWNSSESIAALASEGAGTPQVYEVDLAQGTVTSRGAPVGPRSIAAAPGVPILVGTESSRVFSLVGDQWVGGAFGNNPTYAH</sequence>